<dbReference type="RefSeq" id="XP_027102875.1">
    <property type="nucleotide sequence ID" value="XM_027247074.1"/>
</dbReference>
<evidence type="ECO:0000256" key="1">
    <source>
        <dbReference type="SAM" id="MobiDB-lite"/>
    </source>
</evidence>
<accession>A0A6P6VK91</accession>
<dbReference type="AlphaFoldDB" id="A0A6P6VK91"/>
<sequence length="162" mass="17704">MEESREGDCRVPLISSIFCVCVTTGGVLLAMYVFMPSVSEPWFPIAAFILIGAPWIFWVFTYIYTCIKACCRHNGLNDRRLSRKRNATISNNAMARNESINDQPSAASAAAVNSPREGKHVQFGGVVVMDSENSNGQESHQDPSVASSKECEMPLHLGVSSS</sequence>
<evidence type="ECO:0000256" key="2">
    <source>
        <dbReference type="SAM" id="Phobius"/>
    </source>
</evidence>
<reference evidence="4" key="2">
    <citation type="submission" date="2025-08" db="UniProtKB">
        <authorList>
            <consortium name="RefSeq"/>
        </authorList>
    </citation>
    <scope>IDENTIFICATION</scope>
    <source>
        <tissue evidence="4">Leaves</tissue>
    </source>
</reference>
<dbReference type="PANTHER" id="PTHR34964">
    <property type="entry name" value="MEMBRANE LIPOPROTEIN-RELATED"/>
    <property type="match status" value="1"/>
</dbReference>
<keyword evidence="2" id="KW-0812">Transmembrane</keyword>
<feature type="transmembrane region" description="Helical" evidence="2">
    <location>
        <begin position="12"/>
        <end position="35"/>
    </location>
</feature>
<protein>
    <submittedName>
        <fullName evidence="4">Uncharacterized protein</fullName>
    </submittedName>
</protein>
<feature type="region of interest" description="Disordered" evidence="1">
    <location>
        <begin position="92"/>
        <end position="117"/>
    </location>
</feature>
<dbReference type="OrthoDB" id="1056497at2759"/>
<proteinExistence type="predicted"/>
<keyword evidence="2" id="KW-0472">Membrane</keyword>
<name>A0A6P6VK91_COFAR</name>
<reference evidence="3" key="1">
    <citation type="journal article" date="2025" name="Foods">
        <title>Unveiling the Microbial Signatures of Arabica Coffee Cherries: Insights into Ripeness Specific Diversity, Functional Traits, and Implications for Quality and Safety.</title>
        <authorList>
            <consortium name="RefSeq"/>
            <person name="Tenea G.N."/>
            <person name="Cifuentes V."/>
            <person name="Reyes P."/>
            <person name="Cevallos-Vallejos M."/>
        </authorList>
    </citation>
    <scope>NUCLEOTIDE SEQUENCE [LARGE SCALE GENOMIC DNA]</scope>
</reference>
<dbReference type="GeneID" id="113724137"/>
<organism evidence="3 4">
    <name type="scientific">Coffea arabica</name>
    <name type="common">Arabian coffee</name>
    <dbReference type="NCBI Taxonomy" id="13443"/>
    <lineage>
        <taxon>Eukaryota</taxon>
        <taxon>Viridiplantae</taxon>
        <taxon>Streptophyta</taxon>
        <taxon>Embryophyta</taxon>
        <taxon>Tracheophyta</taxon>
        <taxon>Spermatophyta</taxon>
        <taxon>Magnoliopsida</taxon>
        <taxon>eudicotyledons</taxon>
        <taxon>Gunneridae</taxon>
        <taxon>Pentapetalae</taxon>
        <taxon>asterids</taxon>
        <taxon>lamiids</taxon>
        <taxon>Gentianales</taxon>
        <taxon>Rubiaceae</taxon>
        <taxon>Ixoroideae</taxon>
        <taxon>Gardenieae complex</taxon>
        <taxon>Bertiereae - Coffeeae clade</taxon>
        <taxon>Coffeeae</taxon>
        <taxon>Coffea</taxon>
    </lineage>
</organism>
<keyword evidence="3" id="KW-1185">Reference proteome</keyword>
<feature type="transmembrane region" description="Helical" evidence="2">
    <location>
        <begin position="41"/>
        <end position="64"/>
    </location>
</feature>
<dbReference type="PANTHER" id="PTHR34964:SF1">
    <property type="entry name" value="MEMBRANE LIPOPROTEIN"/>
    <property type="match status" value="1"/>
</dbReference>
<feature type="region of interest" description="Disordered" evidence="1">
    <location>
        <begin position="131"/>
        <end position="162"/>
    </location>
</feature>
<gene>
    <name evidence="4" type="primary">LOC113724137</name>
</gene>
<keyword evidence="2" id="KW-1133">Transmembrane helix</keyword>
<feature type="compositionally biased region" description="Polar residues" evidence="1">
    <location>
        <begin position="92"/>
        <end position="104"/>
    </location>
</feature>
<feature type="compositionally biased region" description="Polar residues" evidence="1">
    <location>
        <begin position="131"/>
        <end position="147"/>
    </location>
</feature>
<evidence type="ECO:0000313" key="4">
    <source>
        <dbReference type="RefSeq" id="XP_027102875.1"/>
    </source>
</evidence>
<dbReference type="Proteomes" id="UP001652660">
    <property type="component" value="Chromosome 2c"/>
</dbReference>
<evidence type="ECO:0000313" key="3">
    <source>
        <dbReference type="Proteomes" id="UP001652660"/>
    </source>
</evidence>